<dbReference type="Pfam" id="PF12728">
    <property type="entry name" value="HTH_17"/>
    <property type="match status" value="1"/>
</dbReference>
<reference evidence="2 3" key="1">
    <citation type="submission" date="2017-03" db="EMBL/GenBank/DDBJ databases">
        <title>New species Polynucleobacter sp. MWH-EgelM1-30-B4.</title>
        <authorList>
            <person name="Hahn M.W."/>
        </authorList>
    </citation>
    <scope>NUCLEOTIDE SEQUENCE [LARGE SCALE GENOMIC DNA]</scope>
    <source>
        <strain evidence="2 3">MWH-EgelM1-30-B4</strain>
    </source>
</reference>
<dbReference type="OrthoDB" id="5609458at2"/>
<name>A0A210RZR9_9BURK</name>
<keyword evidence="3" id="KW-1185">Reference proteome</keyword>
<dbReference type="Proteomes" id="UP000196880">
    <property type="component" value="Unassembled WGS sequence"/>
</dbReference>
<dbReference type="InterPro" id="IPR041657">
    <property type="entry name" value="HTH_17"/>
</dbReference>
<dbReference type="EMBL" id="NAIA01000001">
    <property type="protein sequence ID" value="OWF66491.1"/>
    <property type="molecule type" value="Genomic_DNA"/>
</dbReference>
<feature type="domain" description="Helix-turn-helix" evidence="1">
    <location>
        <begin position="9"/>
        <end position="59"/>
    </location>
</feature>
<gene>
    <name evidence="2" type="ORF">B6A14_00425</name>
</gene>
<accession>A0A210RZR9</accession>
<evidence type="ECO:0000259" key="1">
    <source>
        <dbReference type="Pfam" id="PF12728"/>
    </source>
</evidence>
<evidence type="ECO:0000313" key="3">
    <source>
        <dbReference type="Proteomes" id="UP000196880"/>
    </source>
</evidence>
<dbReference type="InterPro" id="IPR009061">
    <property type="entry name" value="DNA-bd_dom_put_sf"/>
</dbReference>
<proteinExistence type="predicted"/>
<evidence type="ECO:0000313" key="2">
    <source>
        <dbReference type="EMBL" id="OWF66491.1"/>
    </source>
</evidence>
<comment type="caution">
    <text evidence="2">The sequence shown here is derived from an EMBL/GenBank/DDBJ whole genome shotgun (WGS) entry which is preliminary data.</text>
</comment>
<dbReference type="SUPFAM" id="SSF46955">
    <property type="entry name" value="Putative DNA-binding domain"/>
    <property type="match status" value="1"/>
</dbReference>
<dbReference type="AlphaFoldDB" id="A0A210RZR9"/>
<organism evidence="2 3">
    <name type="scientific">Polynucleobacter hirudinilacicola</name>
    <dbReference type="NCBI Taxonomy" id="1743166"/>
    <lineage>
        <taxon>Bacteria</taxon>
        <taxon>Pseudomonadati</taxon>
        <taxon>Pseudomonadota</taxon>
        <taxon>Betaproteobacteria</taxon>
        <taxon>Burkholderiales</taxon>
        <taxon>Burkholderiaceae</taxon>
        <taxon>Polynucleobacter</taxon>
    </lineage>
</organism>
<sequence length="68" mass="7776">MSDNDIVLVDTKQAAQILCVSPHTLDVWRATNRYPLPFVRIGRKVRYRMSDLHIFVTQNTCNAGGENE</sequence>
<protein>
    <recommendedName>
        <fullName evidence="1">Helix-turn-helix domain-containing protein</fullName>
    </recommendedName>
</protein>